<evidence type="ECO:0000313" key="10">
    <source>
        <dbReference type="Proteomes" id="UP000295724"/>
    </source>
</evidence>
<sequence length="757" mass="84750">MTKNTHKVNIPGYRIIRKVGEGGMSVVYLAYQESLKREVALKVMRPIITDEENVVRRFEQEAEIIAKLYHPNIVSIYEVGHIDDDILYYSMPYLQHGDLTAFAYNNDHELKKVMADICDGLAFAHTQGVVHRDIKPENILFDQFGHVQIADFGIALSTGRRRFTQENRIVGSIHYMSPEQAQSKHVDARSDIYGLGAILYEILTGDPVFDEDSDLSLMLAHVNNEVPQLPEHLSQWQAVIDKCLAKSPNHRYQNMAALKAAIESVNEEIRAPKKSFIKPIAVIAAMGILGVGAWFAWDQLQHNKTSVNQQVDVLKTPPVDERPVGQTKSQDQVDQLTGSTAEPVPEKDALPEVVNLLTAEQVAELVENAKKNIATKQLTTPRDDNALDQLLLLLSNLPNHQEGLSLLSDVMAGYYELVYQSVLKNDLNQAIQFAESVAEVRHRAILTNEQLLVFLEHNTELERSLLLGAIAEKVNLAKGRSNRNGAERLIGLVDAVMPGHEIIDELNASIESMPLPGQIIADKMGLRSVIVPPEINHSKGLIKYALAVSRAEISWQMFDQFVTDTGHEINRCKSAIGSNMIFSQRNYSKPGFRTAADMPVVCVTWQDANLFIEWYNKRSGENYRLPTILEWRHLIKLSDMKTPSCGSANLAGTEFPAEEENFKSYPCNDGFPFVAPYHAFDKNALGLIGFHGNVAEWLAGCQEMGKFKAIFNPEDQCESNPSAGYSWLSGKDDNGHVKQIKFDQAWSHIGFRLVKTL</sequence>
<keyword evidence="7" id="KW-0812">Transmembrane</keyword>
<dbReference type="Gene3D" id="1.10.510.10">
    <property type="entry name" value="Transferase(Phosphotransferase) domain 1"/>
    <property type="match status" value="1"/>
</dbReference>
<keyword evidence="2 5" id="KW-0547">Nucleotide-binding</keyword>
<dbReference type="RefSeq" id="WP_099017479.1">
    <property type="nucleotide sequence ID" value="NZ_NIHB01000001.1"/>
</dbReference>
<comment type="caution">
    <text evidence="9">The sequence shown here is derived from an EMBL/GenBank/DDBJ whole genome shotgun (WGS) entry which is preliminary data.</text>
</comment>
<dbReference type="SMART" id="SM00220">
    <property type="entry name" value="S_TKc"/>
    <property type="match status" value="1"/>
</dbReference>
<reference evidence="9 10" key="1">
    <citation type="submission" date="2019-03" db="EMBL/GenBank/DDBJ databases">
        <title>Genomic Encyclopedia of Type Strains, Phase IV (KMG-IV): sequencing the most valuable type-strain genomes for metagenomic binning, comparative biology and taxonomic classification.</title>
        <authorList>
            <person name="Goeker M."/>
        </authorList>
    </citation>
    <scope>NUCLEOTIDE SEQUENCE [LARGE SCALE GENOMIC DNA]</scope>
    <source>
        <strain evidence="9 10">DSM 25488</strain>
    </source>
</reference>
<evidence type="ECO:0000256" key="7">
    <source>
        <dbReference type="SAM" id="Phobius"/>
    </source>
</evidence>
<gene>
    <name evidence="9" type="ORF">C8D91_2922</name>
</gene>
<dbReference type="EMBL" id="SNZB01000009">
    <property type="protein sequence ID" value="TDR14651.1"/>
    <property type="molecule type" value="Genomic_DNA"/>
</dbReference>
<dbReference type="Pfam" id="PF00069">
    <property type="entry name" value="Pkinase"/>
    <property type="match status" value="1"/>
</dbReference>
<name>A0A4V3DGJ9_9GAMM</name>
<keyword evidence="7" id="KW-0472">Membrane</keyword>
<evidence type="ECO:0000256" key="3">
    <source>
        <dbReference type="ARBA" id="ARBA00022777"/>
    </source>
</evidence>
<evidence type="ECO:0000256" key="2">
    <source>
        <dbReference type="ARBA" id="ARBA00022741"/>
    </source>
</evidence>
<keyword evidence="10" id="KW-1185">Reference proteome</keyword>
<dbReference type="PANTHER" id="PTHR43289:SF34">
    <property type="entry name" value="SERINE_THREONINE-PROTEIN KINASE YBDM-RELATED"/>
    <property type="match status" value="1"/>
</dbReference>
<dbReference type="Gene3D" id="3.30.200.20">
    <property type="entry name" value="Phosphorylase Kinase, domain 1"/>
    <property type="match status" value="1"/>
</dbReference>
<keyword evidence="4 5" id="KW-0067">ATP-binding</keyword>
<dbReference type="InterPro" id="IPR011009">
    <property type="entry name" value="Kinase-like_dom_sf"/>
</dbReference>
<feature type="compositionally biased region" description="Polar residues" evidence="6">
    <location>
        <begin position="326"/>
        <end position="340"/>
    </location>
</feature>
<dbReference type="AlphaFoldDB" id="A0A4V3DGJ9"/>
<proteinExistence type="predicted"/>
<keyword evidence="9" id="KW-0723">Serine/threonine-protein kinase</keyword>
<feature type="transmembrane region" description="Helical" evidence="7">
    <location>
        <begin position="276"/>
        <end position="297"/>
    </location>
</feature>
<dbReference type="SUPFAM" id="SSF56112">
    <property type="entry name" value="Protein kinase-like (PK-like)"/>
    <property type="match status" value="1"/>
</dbReference>
<dbReference type="PROSITE" id="PS50011">
    <property type="entry name" value="PROTEIN_KINASE_DOM"/>
    <property type="match status" value="1"/>
</dbReference>
<protein>
    <submittedName>
        <fullName evidence="9">Serine/threonine protein kinase</fullName>
    </submittedName>
</protein>
<dbReference type="CDD" id="cd14014">
    <property type="entry name" value="STKc_PknB_like"/>
    <property type="match status" value="1"/>
</dbReference>
<dbReference type="InterPro" id="IPR008271">
    <property type="entry name" value="Ser/Thr_kinase_AS"/>
</dbReference>
<dbReference type="Proteomes" id="UP000295724">
    <property type="component" value="Unassembled WGS sequence"/>
</dbReference>
<dbReference type="InterPro" id="IPR005532">
    <property type="entry name" value="SUMF_dom"/>
</dbReference>
<evidence type="ECO:0000256" key="4">
    <source>
        <dbReference type="ARBA" id="ARBA00022840"/>
    </source>
</evidence>
<dbReference type="PROSITE" id="PS00108">
    <property type="entry name" value="PROTEIN_KINASE_ST"/>
    <property type="match status" value="1"/>
</dbReference>
<evidence type="ECO:0000313" key="9">
    <source>
        <dbReference type="EMBL" id="TDR14651.1"/>
    </source>
</evidence>
<dbReference type="Gene3D" id="3.90.1580.10">
    <property type="entry name" value="paralog of FGE (formylglycine-generating enzyme)"/>
    <property type="match status" value="1"/>
</dbReference>
<evidence type="ECO:0000256" key="1">
    <source>
        <dbReference type="ARBA" id="ARBA00022679"/>
    </source>
</evidence>
<feature type="domain" description="Protein kinase" evidence="8">
    <location>
        <begin position="13"/>
        <end position="269"/>
    </location>
</feature>
<keyword evidence="1" id="KW-0808">Transferase</keyword>
<keyword evidence="7" id="KW-1133">Transmembrane helix</keyword>
<dbReference type="OrthoDB" id="9801841at2"/>
<evidence type="ECO:0000256" key="5">
    <source>
        <dbReference type="PROSITE-ProRule" id="PRU10141"/>
    </source>
</evidence>
<dbReference type="Pfam" id="PF03781">
    <property type="entry name" value="FGE-sulfatase"/>
    <property type="match status" value="1"/>
</dbReference>
<dbReference type="GO" id="GO:0004674">
    <property type="term" value="F:protein serine/threonine kinase activity"/>
    <property type="evidence" value="ECO:0007669"/>
    <property type="project" value="UniProtKB-KW"/>
</dbReference>
<dbReference type="PROSITE" id="PS00107">
    <property type="entry name" value="PROTEIN_KINASE_ATP"/>
    <property type="match status" value="1"/>
</dbReference>
<dbReference type="InterPro" id="IPR017441">
    <property type="entry name" value="Protein_kinase_ATP_BS"/>
</dbReference>
<dbReference type="SUPFAM" id="SSF56436">
    <property type="entry name" value="C-type lectin-like"/>
    <property type="match status" value="1"/>
</dbReference>
<feature type="region of interest" description="Disordered" evidence="6">
    <location>
        <begin position="316"/>
        <end position="345"/>
    </location>
</feature>
<dbReference type="InterPro" id="IPR016187">
    <property type="entry name" value="CTDL_fold"/>
</dbReference>
<dbReference type="InterPro" id="IPR000719">
    <property type="entry name" value="Prot_kinase_dom"/>
</dbReference>
<evidence type="ECO:0000259" key="8">
    <source>
        <dbReference type="PROSITE" id="PS50011"/>
    </source>
</evidence>
<accession>A0A4V3DGJ9</accession>
<dbReference type="PANTHER" id="PTHR43289">
    <property type="entry name" value="MITOGEN-ACTIVATED PROTEIN KINASE KINASE KINASE 20-RELATED"/>
    <property type="match status" value="1"/>
</dbReference>
<keyword evidence="3 9" id="KW-0418">Kinase</keyword>
<dbReference type="InterPro" id="IPR042095">
    <property type="entry name" value="SUMF_sf"/>
</dbReference>
<dbReference type="GO" id="GO:0005524">
    <property type="term" value="F:ATP binding"/>
    <property type="evidence" value="ECO:0007669"/>
    <property type="project" value="UniProtKB-UniRule"/>
</dbReference>
<evidence type="ECO:0000256" key="6">
    <source>
        <dbReference type="SAM" id="MobiDB-lite"/>
    </source>
</evidence>
<organism evidence="9 10">
    <name type="scientific">Marinicella litoralis</name>
    <dbReference type="NCBI Taxonomy" id="644220"/>
    <lineage>
        <taxon>Bacteria</taxon>
        <taxon>Pseudomonadati</taxon>
        <taxon>Pseudomonadota</taxon>
        <taxon>Gammaproteobacteria</taxon>
        <taxon>Lysobacterales</taxon>
        <taxon>Marinicellaceae</taxon>
        <taxon>Marinicella</taxon>
    </lineage>
</organism>
<feature type="binding site" evidence="5">
    <location>
        <position position="42"/>
    </location>
    <ligand>
        <name>ATP</name>
        <dbReference type="ChEBI" id="CHEBI:30616"/>
    </ligand>
</feature>